<sequence length="195" mass="20635">MSLKFIAQLTLVSAALLVSANTIAPCPTTPVIISNETVTINGQDIVFTKSHCESRVTPRSNSRILPRSTLGAASTVDFCGTACTAQCPTLLHSNVPITASDCTILADAIAFRNSTWTVDSGDEMVAVFNTCGANFVNFDQVNILEYCDASWASNIVAINAACITPSNPIQTGFCQVLATPLTVEWEIDVAQAMAV</sequence>
<gene>
    <name evidence="2" type="ORF">BDP27DRAFT_1449387</name>
</gene>
<dbReference type="Proteomes" id="UP000772434">
    <property type="component" value="Unassembled WGS sequence"/>
</dbReference>
<feature type="chain" id="PRO_5040141912" evidence="1">
    <location>
        <begin position="21"/>
        <end position="195"/>
    </location>
</feature>
<proteinExistence type="predicted"/>
<dbReference type="EMBL" id="JADNRY010000080">
    <property type="protein sequence ID" value="KAF9066938.1"/>
    <property type="molecule type" value="Genomic_DNA"/>
</dbReference>
<evidence type="ECO:0000256" key="1">
    <source>
        <dbReference type="SAM" id="SignalP"/>
    </source>
</evidence>
<dbReference type="AlphaFoldDB" id="A0A9P5PN42"/>
<name>A0A9P5PN42_9AGAR</name>
<reference evidence="2" key="1">
    <citation type="submission" date="2020-11" db="EMBL/GenBank/DDBJ databases">
        <authorList>
            <consortium name="DOE Joint Genome Institute"/>
            <person name="Ahrendt S."/>
            <person name="Riley R."/>
            <person name="Andreopoulos W."/>
            <person name="Labutti K."/>
            <person name="Pangilinan J."/>
            <person name="Ruiz-Duenas F.J."/>
            <person name="Barrasa J.M."/>
            <person name="Sanchez-Garcia M."/>
            <person name="Camarero S."/>
            <person name="Miyauchi S."/>
            <person name="Serrano A."/>
            <person name="Linde D."/>
            <person name="Babiker R."/>
            <person name="Drula E."/>
            <person name="Ayuso-Fernandez I."/>
            <person name="Pacheco R."/>
            <person name="Padilla G."/>
            <person name="Ferreira P."/>
            <person name="Barriuso J."/>
            <person name="Kellner H."/>
            <person name="Castanera R."/>
            <person name="Alfaro M."/>
            <person name="Ramirez L."/>
            <person name="Pisabarro A.G."/>
            <person name="Kuo A."/>
            <person name="Tritt A."/>
            <person name="Lipzen A."/>
            <person name="He G."/>
            <person name="Yan M."/>
            <person name="Ng V."/>
            <person name="Cullen D."/>
            <person name="Martin F."/>
            <person name="Rosso M.-N."/>
            <person name="Henrissat B."/>
            <person name="Hibbett D."/>
            <person name="Martinez A.T."/>
            <person name="Grigoriev I.V."/>
        </authorList>
    </citation>
    <scope>NUCLEOTIDE SEQUENCE</scope>
    <source>
        <strain evidence="2">AH 40177</strain>
    </source>
</reference>
<comment type="caution">
    <text evidence="2">The sequence shown here is derived from an EMBL/GenBank/DDBJ whole genome shotgun (WGS) entry which is preliminary data.</text>
</comment>
<keyword evidence="3" id="KW-1185">Reference proteome</keyword>
<evidence type="ECO:0000313" key="2">
    <source>
        <dbReference type="EMBL" id="KAF9066938.1"/>
    </source>
</evidence>
<protein>
    <submittedName>
        <fullName evidence="2">Uncharacterized protein</fullName>
    </submittedName>
</protein>
<feature type="signal peptide" evidence="1">
    <location>
        <begin position="1"/>
        <end position="20"/>
    </location>
</feature>
<keyword evidence="1" id="KW-0732">Signal</keyword>
<organism evidence="2 3">
    <name type="scientific">Rhodocollybia butyracea</name>
    <dbReference type="NCBI Taxonomy" id="206335"/>
    <lineage>
        <taxon>Eukaryota</taxon>
        <taxon>Fungi</taxon>
        <taxon>Dikarya</taxon>
        <taxon>Basidiomycota</taxon>
        <taxon>Agaricomycotina</taxon>
        <taxon>Agaricomycetes</taxon>
        <taxon>Agaricomycetidae</taxon>
        <taxon>Agaricales</taxon>
        <taxon>Marasmiineae</taxon>
        <taxon>Omphalotaceae</taxon>
        <taxon>Rhodocollybia</taxon>
    </lineage>
</organism>
<accession>A0A9P5PN42</accession>
<evidence type="ECO:0000313" key="3">
    <source>
        <dbReference type="Proteomes" id="UP000772434"/>
    </source>
</evidence>